<dbReference type="Pfam" id="PF07331">
    <property type="entry name" value="TctB"/>
    <property type="match status" value="1"/>
</dbReference>
<gene>
    <name evidence="3" type="ORF">JCM19232_1096</name>
</gene>
<accession>A0A0B8PDQ9</accession>
<keyword evidence="1" id="KW-1133">Transmembrane helix</keyword>
<organism evidence="3 4">
    <name type="scientific">Vibrio ishigakensis</name>
    <dbReference type="NCBI Taxonomy" id="1481914"/>
    <lineage>
        <taxon>Bacteria</taxon>
        <taxon>Pseudomonadati</taxon>
        <taxon>Pseudomonadota</taxon>
        <taxon>Gammaproteobacteria</taxon>
        <taxon>Vibrionales</taxon>
        <taxon>Vibrionaceae</taxon>
        <taxon>Vibrio</taxon>
    </lineage>
</organism>
<dbReference type="Proteomes" id="UP000031670">
    <property type="component" value="Unassembled WGS sequence"/>
</dbReference>
<keyword evidence="1" id="KW-0812">Transmembrane</keyword>
<feature type="domain" description="DUF1468" evidence="2">
    <location>
        <begin position="4"/>
        <end position="144"/>
    </location>
</feature>
<dbReference type="AlphaFoldDB" id="A0A0B8PDQ9"/>
<dbReference type="InterPro" id="IPR009936">
    <property type="entry name" value="DUF1468"/>
</dbReference>
<evidence type="ECO:0000313" key="4">
    <source>
        <dbReference type="Proteomes" id="UP000031670"/>
    </source>
</evidence>
<reference evidence="3 4" key="1">
    <citation type="submission" date="2015-01" db="EMBL/GenBank/DDBJ databases">
        <title>Vibrio sp. C5 JCM 19232 whole genome shotgun sequence.</title>
        <authorList>
            <person name="Sawabe T."/>
            <person name="Meirelles P."/>
            <person name="Feng G."/>
            <person name="Sayaka M."/>
            <person name="Hattori M."/>
            <person name="Ohkuma M."/>
        </authorList>
    </citation>
    <scope>NUCLEOTIDE SEQUENCE [LARGE SCALE GENOMIC DNA]</scope>
    <source>
        <strain evidence="3 4">JCM19232</strain>
    </source>
</reference>
<evidence type="ECO:0000259" key="2">
    <source>
        <dbReference type="Pfam" id="PF07331"/>
    </source>
</evidence>
<feature type="transmembrane region" description="Helical" evidence="1">
    <location>
        <begin position="36"/>
        <end position="58"/>
    </location>
</feature>
<dbReference type="RefSeq" id="WP_261835716.1">
    <property type="nucleotide sequence ID" value="NZ_AP024882.1"/>
</dbReference>
<reference evidence="3 4" key="2">
    <citation type="submission" date="2015-01" db="EMBL/GenBank/DDBJ databases">
        <authorList>
            <consortium name="NBRP consortium"/>
            <person name="Sawabe T."/>
            <person name="Meirelles P."/>
            <person name="Feng G."/>
            <person name="Sayaka M."/>
            <person name="Hattori M."/>
            <person name="Ohkuma M."/>
        </authorList>
    </citation>
    <scope>NUCLEOTIDE SEQUENCE [LARGE SCALE GENOMIC DNA]</scope>
    <source>
        <strain evidence="3 4">JCM19232</strain>
    </source>
</reference>
<protein>
    <recommendedName>
        <fullName evidence="2">DUF1468 domain-containing protein</fullName>
    </recommendedName>
</protein>
<sequence length="152" mass="17087">MRFWFSLSTLLFSIGFTLYGLNTLSMYDLNGRPGPGYFPLIIGVALVICTGINVYKDLKELRSKQAVKQDKELYQKDTFAVAVCIALLIFTLNSLGAIVSMVAFCLAFLSYFNRGKHVQNIAYSVVFPMGVFLLFDVWLQAGLPDGLLRLFY</sequence>
<name>A0A0B8PDQ9_9VIBR</name>
<feature type="transmembrane region" description="Helical" evidence="1">
    <location>
        <begin position="121"/>
        <end position="139"/>
    </location>
</feature>
<keyword evidence="1" id="KW-0472">Membrane</keyword>
<dbReference type="EMBL" id="BBSA01000012">
    <property type="protein sequence ID" value="GAM64426.1"/>
    <property type="molecule type" value="Genomic_DNA"/>
</dbReference>
<evidence type="ECO:0000313" key="3">
    <source>
        <dbReference type="EMBL" id="GAM64426.1"/>
    </source>
</evidence>
<evidence type="ECO:0000256" key="1">
    <source>
        <dbReference type="SAM" id="Phobius"/>
    </source>
</evidence>
<feature type="transmembrane region" description="Helical" evidence="1">
    <location>
        <begin position="79"/>
        <end position="109"/>
    </location>
</feature>
<comment type="caution">
    <text evidence="3">The sequence shown here is derived from an EMBL/GenBank/DDBJ whole genome shotgun (WGS) entry which is preliminary data.</text>
</comment>
<proteinExistence type="predicted"/>